<protein>
    <recommendedName>
        <fullName evidence="2">hydroxymethylpyrimidine kinase</fullName>
        <ecNumber evidence="2">2.7.1.49</ecNumber>
    </recommendedName>
</protein>
<organism evidence="4 5">
    <name type="scientific">Marinoscillum furvescens DSM 4134</name>
    <dbReference type="NCBI Taxonomy" id="1122208"/>
    <lineage>
        <taxon>Bacteria</taxon>
        <taxon>Pseudomonadati</taxon>
        <taxon>Bacteroidota</taxon>
        <taxon>Cytophagia</taxon>
        <taxon>Cytophagales</taxon>
        <taxon>Reichenbachiellaceae</taxon>
        <taxon>Marinoscillum</taxon>
    </lineage>
</organism>
<dbReference type="EMBL" id="QREG01000003">
    <property type="protein sequence ID" value="REE01780.1"/>
    <property type="molecule type" value="Genomic_DNA"/>
</dbReference>
<evidence type="ECO:0000256" key="2">
    <source>
        <dbReference type="ARBA" id="ARBA00012135"/>
    </source>
</evidence>
<dbReference type="EC" id="2.7.1.49" evidence="2"/>
<dbReference type="GO" id="GO:0009228">
    <property type="term" value="P:thiamine biosynthetic process"/>
    <property type="evidence" value="ECO:0007669"/>
    <property type="project" value="InterPro"/>
</dbReference>
<dbReference type="InterPro" id="IPR029056">
    <property type="entry name" value="Ribokinase-like"/>
</dbReference>
<dbReference type="SUPFAM" id="SSF53613">
    <property type="entry name" value="Ribokinase-like"/>
    <property type="match status" value="1"/>
</dbReference>
<dbReference type="AlphaFoldDB" id="A0A3D9L6H5"/>
<dbReference type="GO" id="GO:0008972">
    <property type="term" value="F:phosphomethylpyrimidine kinase activity"/>
    <property type="evidence" value="ECO:0007669"/>
    <property type="project" value="InterPro"/>
</dbReference>
<keyword evidence="4" id="KW-0808">Transferase</keyword>
<gene>
    <name evidence="4" type="ORF">C7460_103298</name>
</gene>
<name>A0A3D9L6H5_MARFU</name>
<proteinExistence type="predicted"/>
<sequence length="248" mass="26545">MSENVLCIGGMDPSGGAGLLADIKTLHQFGVNGFGVTTAITYQNESAFEGLEWVAPEQLIRQLAPLLGKGHSISAIKIGLIQDLEVLDALLKYLQQQLPNTPVIWDPVLSASAGWTFHNELDGEVLRSALSRVGVLTPNLPESRQLATVLGLEQLTLLHGPHLLLKGGHHEGEPVDRLYHNGTLIHELSGERLEGKSLHGSGCVFASALAAGIAKGKNLITAFAHAKNYVYELIKASETPLGKHHLVS</sequence>
<dbReference type="InterPro" id="IPR004399">
    <property type="entry name" value="HMP/HMP-P_kinase_dom"/>
</dbReference>
<keyword evidence="4" id="KW-0418">Kinase</keyword>
<reference evidence="4 5" key="1">
    <citation type="submission" date="2018-07" db="EMBL/GenBank/DDBJ databases">
        <title>Genomic Encyclopedia of Type Strains, Phase IV (KMG-IV): sequencing the most valuable type-strain genomes for metagenomic binning, comparative biology and taxonomic classification.</title>
        <authorList>
            <person name="Goeker M."/>
        </authorList>
    </citation>
    <scope>NUCLEOTIDE SEQUENCE [LARGE SCALE GENOMIC DNA]</scope>
    <source>
        <strain evidence="4 5">DSM 4134</strain>
    </source>
</reference>
<accession>A0A3D9L6H5</accession>
<dbReference type="GO" id="GO:0005829">
    <property type="term" value="C:cytosol"/>
    <property type="evidence" value="ECO:0007669"/>
    <property type="project" value="TreeGrafter"/>
</dbReference>
<evidence type="ECO:0000313" key="4">
    <source>
        <dbReference type="EMBL" id="REE01780.1"/>
    </source>
</evidence>
<keyword evidence="5" id="KW-1185">Reference proteome</keyword>
<dbReference type="Proteomes" id="UP000256779">
    <property type="component" value="Unassembled WGS sequence"/>
</dbReference>
<dbReference type="RefSeq" id="WP_115867054.1">
    <property type="nucleotide sequence ID" value="NZ_QREG01000003.1"/>
</dbReference>
<dbReference type="OrthoDB" id="9810880at2"/>
<evidence type="ECO:0000313" key="5">
    <source>
        <dbReference type="Proteomes" id="UP000256779"/>
    </source>
</evidence>
<dbReference type="Gene3D" id="3.40.1190.20">
    <property type="match status" value="1"/>
</dbReference>
<evidence type="ECO:0000259" key="3">
    <source>
        <dbReference type="Pfam" id="PF08543"/>
    </source>
</evidence>
<dbReference type="InterPro" id="IPR013749">
    <property type="entry name" value="PM/HMP-P_kinase-1"/>
</dbReference>
<dbReference type="Pfam" id="PF08543">
    <property type="entry name" value="Phos_pyr_kin"/>
    <property type="match status" value="1"/>
</dbReference>
<dbReference type="PANTHER" id="PTHR20858:SF17">
    <property type="entry name" value="HYDROXYMETHYLPYRIMIDINE_PHOSPHOMETHYLPYRIMIDINE KINASE THI20-RELATED"/>
    <property type="match status" value="1"/>
</dbReference>
<evidence type="ECO:0000256" key="1">
    <source>
        <dbReference type="ARBA" id="ARBA00004948"/>
    </source>
</evidence>
<dbReference type="CDD" id="cd01169">
    <property type="entry name" value="HMPP_kinase"/>
    <property type="match status" value="1"/>
</dbReference>
<dbReference type="PANTHER" id="PTHR20858">
    <property type="entry name" value="PHOSPHOMETHYLPYRIMIDINE KINASE"/>
    <property type="match status" value="1"/>
</dbReference>
<comment type="pathway">
    <text evidence="1">Cofactor biosynthesis; thiamine diphosphate biosynthesis.</text>
</comment>
<comment type="caution">
    <text evidence="4">The sequence shown here is derived from an EMBL/GenBank/DDBJ whole genome shotgun (WGS) entry which is preliminary data.</text>
</comment>
<dbReference type="GO" id="GO:0008902">
    <property type="term" value="F:hydroxymethylpyrimidine kinase activity"/>
    <property type="evidence" value="ECO:0007669"/>
    <property type="project" value="UniProtKB-EC"/>
</dbReference>
<feature type="domain" description="Pyridoxamine kinase/Phosphomethylpyrimidine kinase" evidence="3">
    <location>
        <begin position="12"/>
        <end position="245"/>
    </location>
</feature>